<protein>
    <submittedName>
        <fullName evidence="2">Uncharacterized protein</fullName>
    </submittedName>
</protein>
<dbReference type="EMBL" id="QLMJ01000007">
    <property type="protein sequence ID" value="RAK36791.1"/>
    <property type="molecule type" value="Genomic_DNA"/>
</dbReference>
<accession>A0A327ZBV3</accession>
<comment type="caution">
    <text evidence="2">The sequence shown here is derived from an EMBL/GenBank/DDBJ whole genome shotgun (WGS) entry which is preliminary data.</text>
</comment>
<name>A0A327ZBV3_9ACTN</name>
<feature type="region of interest" description="Disordered" evidence="1">
    <location>
        <begin position="66"/>
        <end position="91"/>
    </location>
</feature>
<evidence type="ECO:0000313" key="3">
    <source>
        <dbReference type="Proteomes" id="UP000249341"/>
    </source>
</evidence>
<keyword evidence="3" id="KW-1185">Reference proteome</keyword>
<sequence>MAEHYVIRVRGFLGPLLRRAFSDLRCRTLPSQSTIRARLSDRDLERLLTDLDRSGLEVVCLNRVPSGSFATDGVPAPGSGPRSGLSRNTSD</sequence>
<organism evidence="2 3">
    <name type="scientific">Actinoplanes lutulentus</name>
    <dbReference type="NCBI Taxonomy" id="1287878"/>
    <lineage>
        <taxon>Bacteria</taxon>
        <taxon>Bacillati</taxon>
        <taxon>Actinomycetota</taxon>
        <taxon>Actinomycetes</taxon>
        <taxon>Micromonosporales</taxon>
        <taxon>Micromonosporaceae</taxon>
        <taxon>Actinoplanes</taxon>
    </lineage>
</organism>
<gene>
    <name evidence="2" type="ORF">B0I29_10753</name>
</gene>
<dbReference type="AlphaFoldDB" id="A0A327ZBV3"/>
<dbReference type="RefSeq" id="WP_181557843.1">
    <property type="nucleotide sequence ID" value="NZ_JACHWI010000001.1"/>
</dbReference>
<reference evidence="2 3" key="1">
    <citation type="submission" date="2018-06" db="EMBL/GenBank/DDBJ databases">
        <title>Genomic Encyclopedia of Type Strains, Phase III (KMG-III): the genomes of soil and plant-associated and newly described type strains.</title>
        <authorList>
            <person name="Whitman W."/>
        </authorList>
    </citation>
    <scope>NUCLEOTIDE SEQUENCE [LARGE SCALE GENOMIC DNA]</scope>
    <source>
        <strain evidence="2 3">CGMCC 4.7090</strain>
    </source>
</reference>
<proteinExistence type="predicted"/>
<evidence type="ECO:0000256" key="1">
    <source>
        <dbReference type="SAM" id="MobiDB-lite"/>
    </source>
</evidence>
<dbReference type="Proteomes" id="UP000249341">
    <property type="component" value="Unassembled WGS sequence"/>
</dbReference>
<evidence type="ECO:0000313" key="2">
    <source>
        <dbReference type="EMBL" id="RAK36791.1"/>
    </source>
</evidence>